<dbReference type="HOGENOM" id="CLU_3096002_0_0_10"/>
<dbReference type="Proteomes" id="UP000006044">
    <property type="component" value="Unassembled WGS sequence"/>
</dbReference>
<dbReference type="STRING" id="742726.HMPREF9448_02180"/>
<dbReference type="AlphaFoldDB" id="K0WTT6"/>
<proteinExistence type="predicted"/>
<protein>
    <submittedName>
        <fullName evidence="1">Uncharacterized protein</fullName>
    </submittedName>
</protein>
<dbReference type="EMBL" id="ADLE01000015">
    <property type="protein sequence ID" value="EJZ62828.1"/>
    <property type="molecule type" value="Genomic_DNA"/>
</dbReference>
<comment type="caution">
    <text evidence="1">The sequence shown here is derived from an EMBL/GenBank/DDBJ whole genome shotgun (WGS) entry which is preliminary data.</text>
</comment>
<evidence type="ECO:0000313" key="1">
    <source>
        <dbReference type="EMBL" id="EJZ62828.1"/>
    </source>
</evidence>
<keyword evidence="2" id="KW-1185">Reference proteome</keyword>
<name>K0WTT6_9BACT</name>
<accession>K0WTT6</accession>
<sequence length="51" mass="6112">MSEHLAFGLFLLSLLSEMSGQEQTYNPLRHRHFYNSQEIYSLEEKQNKRPI</sequence>
<reference evidence="1 2" key="1">
    <citation type="submission" date="2012-08" db="EMBL/GenBank/DDBJ databases">
        <title>The Genome Sequence of Barnesiella intestinihominis YIT 11860.</title>
        <authorList>
            <consortium name="The Broad Institute Genome Sequencing Platform"/>
            <person name="Earl A."/>
            <person name="Ward D."/>
            <person name="Feldgarden M."/>
            <person name="Gevers D."/>
            <person name="Morotomi M."/>
            <person name="Walker B."/>
            <person name="Young S.K."/>
            <person name="Zeng Q."/>
            <person name="Gargeya S."/>
            <person name="Fitzgerald M."/>
            <person name="Haas B."/>
            <person name="Abouelleil A."/>
            <person name="Alvarado L."/>
            <person name="Arachchi H.M."/>
            <person name="Berlin A.M."/>
            <person name="Chapman S.B."/>
            <person name="Goldberg J."/>
            <person name="Griggs A."/>
            <person name="Gujja S."/>
            <person name="Hansen M."/>
            <person name="Howarth C."/>
            <person name="Imamovic A."/>
            <person name="Larimer J."/>
            <person name="McCowen C."/>
            <person name="Montmayeur A."/>
            <person name="Murphy C."/>
            <person name="Neiman D."/>
            <person name="Pearson M."/>
            <person name="Priest M."/>
            <person name="Roberts A."/>
            <person name="Saif S."/>
            <person name="Shea T."/>
            <person name="Sisk P."/>
            <person name="Sykes S."/>
            <person name="Wortman J."/>
            <person name="Nusbaum C."/>
            <person name="Birren B."/>
        </authorList>
    </citation>
    <scope>NUCLEOTIDE SEQUENCE [LARGE SCALE GENOMIC DNA]</scope>
    <source>
        <strain evidence="1 2">YIT 11860</strain>
    </source>
</reference>
<gene>
    <name evidence="1" type="ORF">HMPREF9448_02180</name>
</gene>
<evidence type="ECO:0000313" key="2">
    <source>
        <dbReference type="Proteomes" id="UP000006044"/>
    </source>
</evidence>
<organism evidence="1 2">
    <name type="scientific">Barnesiella intestinihominis YIT 11860</name>
    <dbReference type="NCBI Taxonomy" id="742726"/>
    <lineage>
        <taxon>Bacteria</taxon>
        <taxon>Pseudomonadati</taxon>
        <taxon>Bacteroidota</taxon>
        <taxon>Bacteroidia</taxon>
        <taxon>Bacteroidales</taxon>
        <taxon>Barnesiellaceae</taxon>
        <taxon>Barnesiella</taxon>
    </lineage>
</organism>